<sequence length="99" mass="12013">MSFDPEVREIIQINIQEHINGIPILLREILPQMHKVWKFDNYFNFAYGWYIGRLECHAQHIFFDEIDRWPEGEELMEIKEIIEVKGKEIREKISENLPN</sequence>
<evidence type="ECO:0000313" key="1">
    <source>
        <dbReference type="EMBL" id="KKL97949.1"/>
    </source>
</evidence>
<dbReference type="AlphaFoldDB" id="A0A0F9GGJ4"/>
<dbReference type="EMBL" id="LAZR01018039">
    <property type="protein sequence ID" value="KKL97949.1"/>
    <property type="molecule type" value="Genomic_DNA"/>
</dbReference>
<accession>A0A0F9GGJ4</accession>
<name>A0A0F9GGJ4_9ZZZZ</name>
<gene>
    <name evidence="1" type="ORF">LCGC14_1829280</name>
</gene>
<proteinExistence type="predicted"/>
<protein>
    <submittedName>
        <fullName evidence="1">Uncharacterized protein</fullName>
    </submittedName>
</protein>
<organism evidence="1">
    <name type="scientific">marine sediment metagenome</name>
    <dbReference type="NCBI Taxonomy" id="412755"/>
    <lineage>
        <taxon>unclassified sequences</taxon>
        <taxon>metagenomes</taxon>
        <taxon>ecological metagenomes</taxon>
    </lineage>
</organism>
<comment type="caution">
    <text evidence="1">The sequence shown here is derived from an EMBL/GenBank/DDBJ whole genome shotgun (WGS) entry which is preliminary data.</text>
</comment>
<reference evidence="1" key="1">
    <citation type="journal article" date="2015" name="Nature">
        <title>Complex archaea that bridge the gap between prokaryotes and eukaryotes.</title>
        <authorList>
            <person name="Spang A."/>
            <person name="Saw J.H."/>
            <person name="Jorgensen S.L."/>
            <person name="Zaremba-Niedzwiedzka K."/>
            <person name="Martijn J."/>
            <person name="Lind A.E."/>
            <person name="van Eijk R."/>
            <person name="Schleper C."/>
            <person name="Guy L."/>
            <person name="Ettema T.J."/>
        </authorList>
    </citation>
    <scope>NUCLEOTIDE SEQUENCE</scope>
</reference>